<keyword evidence="12" id="KW-1185">Reference proteome</keyword>
<dbReference type="InterPro" id="IPR000943">
    <property type="entry name" value="RNA_pol_sigma70"/>
</dbReference>
<evidence type="ECO:0000259" key="10">
    <source>
        <dbReference type="PROSITE" id="PS00716"/>
    </source>
</evidence>
<evidence type="ECO:0000256" key="8">
    <source>
        <dbReference type="SAM" id="MobiDB-lite"/>
    </source>
</evidence>
<feature type="domain" description="RNA polymerase sigma-70" evidence="9">
    <location>
        <begin position="414"/>
        <end position="427"/>
    </location>
</feature>
<dbReference type="InterPro" id="IPR012760">
    <property type="entry name" value="RNA_pol_sigma_RpoD_C"/>
</dbReference>
<dbReference type="EMBL" id="BNGU01000009">
    <property type="protein sequence ID" value="GHM59339.1"/>
    <property type="molecule type" value="Genomic_DNA"/>
</dbReference>
<keyword evidence="1 6" id="KW-0963">Cytoplasm</keyword>
<evidence type="ECO:0000256" key="5">
    <source>
        <dbReference type="ARBA" id="ARBA00023163"/>
    </source>
</evidence>
<feature type="region of interest" description="Sigma-70 factor domain-3" evidence="6">
    <location>
        <begin position="469"/>
        <end position="545"/>
    </location>
</feature>
<keyword evidence="4 6" id="KW-0238">DNA-binding</keyword>
<dbReference type="InterPro" id="IPR007127">
    <property type="entry name" value="RNA_pol_sigma_70_r1_1"/>
</dbReference>
<dbReference type="Pfam" id="PF04545">
    <property type="entry name" value="Sigma70_r4"/>
    <property type="match status" value="1"/>
</dbReference>
<comment type="caution">
    <text evidence="11">The sequence shown here is derived from an EMBL/GenBank/DDBJ whole genome shotgun (WGS) entry which is preliminary data.</text>
</comment>
<dbReference type="GO" id="GO:0006352">
    <property type="term" value="P:DNA-templated transcription initiation"/>
    <property type="evidence" value="ECO:0007669"/>
    <property type="project" value="UniProtKB-UniRule"/>
</dbReference>
<evidence type="ECO:0000256" key="2">
    <source>
        <dbReference type="ARBA" id="ARBA00023015"/>
    </source>
</evidence>
<dbReference type="PANTHER" id="PTHR30603:SF60">
    <property type="entry name" value="RNA POLYMERASE SIGMA FACTOR RPOD"/>
    <property type="match status" value="1"/>
</dbReference>
<dbReference type="FunFam" id="1.10.601.10:FF:000001">
    <property type="entry name" value="RNA polymerase sigma factor SigA"/>
    <property type="match status" value="1"/>
</dbReference>
<comment type="similarity">
    <text evidence="6">Belongs to the sigma-70 factor family. RpoD/SigA subfamily.</text>
</comment>
<keyword evidence="7" id="KW-0175">Coiled coil</keyword>
<feature type="short sequence motif" description="Interaction with polymerase core subunit RpoC" evidence="6">
    <location>
        <begin position="414"/>
        <end position="417"/>
    </location>
</feature>
<comment type="subunit">
    <text evidence="6">Interacts transiently with the RNA polymerase catalytic core.</text>
</comment>
<evidence type="ECO:0000313" key="12">
    <source>
        <dbReference type="Proteomes" id="UP000637906"/>
    </source>
</evidence>
<dbReference type="Proteomes" id="UP000637906">
    <property type="component" value="Unassembled WGS sequence"/>
</dbReference>
<dbReference type="InterPro" id="IPR007627">
    <property type="entry name" value="RNA_pol_sigma70_r2"/>
</dbReference>
<dbReference type="InterPro" id="IPR013324">
    <property type="entry name" value="RNA_pol_sigma_r3/r4-like"/>
</dbReference>
<dbReference type="CDD" id="cd06171">
    <property type="entry name" value="Sigma70_r4"/>
    <property type="match status" value="1"/>
</dbReference>
<feature type="DNA-binding region" description="H-T-H motif" evidence="6">
    <location>
        <begin position="585"/>
        <end position="604"/>
    </location>
</feature>
<dbReference type="GO" id="GO:0016987">
    <property type="term" value="F:sigma factor activity"/>
    <property type="evidence" value="ECO:0007669"/>
    <property type="project" value="UniProtKB-UniRule"/>
</dbReference>
<proteinExistence type="inferred from homology"/>
<dbReference type="InterPro" id="IPR007630">
    <property type="entry name" value="RNA_pol_sigma70_r4"/>
</dbReference>
<gene>
    <name evidence="6 11" type="primary">rpoD</name>
    <name evidence="11" type="ORF">sL5_03320</name>
</gene>
<dbReference type="PANTHER" id="PTHR30603">
    <property type="entry name" value="RNA POLYMERASE SIGMA FACTOR RPO"/>
    <property type="match status" value="1"/>
</dbReference>
<evidence type="ECO:0000256" key="3">
    <source>
        <dbReference type="ARBA" id="ARBA00023082"/>
    </source>
</evidence>
<dbReference type="PROSITE" id="PS00716">
    <property type="entry name" value="SIGMA70_2"/>
    <property type="match status" value="1"/>
</dbReference>
<keyword evidence="5 6" id="KW-0804">Transcription</keyword>
<dbReference type="Pfam" id="PF04546">
    <property type="entry name" value="Sigma70_ner"/>
    <property type="match status" value="1"/>
</dbReference>
<dbReference type="SUPFAM" id="SSF88946">
    <property type="entry name" value="Sigma2 domain of RNA polymerase sigma factors"/>
    <property type="match status" value="1"/>
</dbReference>
<dbReference type="InterPro" id="IPR042189">
    <property type="entry name" value="RNA_pol_sigma_70_r1_1_sf"/>
</dbReference>
<comment type="caution">
    <text evidence="6">Lacks conserved residue(s) required for the propagation of feature annotation.</text>
</comment>
<dbReference type="NCBIfam" id="TIGR02393">
    <property type="entry name" value="RpoD_Cterm"/>
    <property type="match status" value="1"/>
</dbReference>
<dbReference type="Gene3D" id="1.10.601.10">
    <property type="entry name" value="RNA Polymerase Primary Sigma Factor"/>
    <property type="match status" value="1"/>
</dbReference>
<name>A0A8J3HUP0_9RICK</name>
<keyword evidence="2 6" id="KW-0805">Transcription regulation</keyword>
<dbReference type="SUPFAM" id="SSF88659">
    <property type="entry name" value="Sigma3 and sigma4 domains of RNA polymerase sigma factors"/>
    <property type="match status" value="2"/>
</dbReference>
<dbReference type="GO" id="GO:0003677">
    <property type="term" value="F:DNA binding"/>
    <property type="evidence" value="ECO:0007669"/>
    <property type="project" value="UniProtKB-UniRule"/>
</dbReference>
<dbReference type="Pfam" id="PF04542">
    <property type="entry name" value="Sigma70_r2"/>
    <property type="match status" value="1"/>
</dbReference>
<dbReference type="PRINTS" id="PR00046">
    <property type="entry name" value="SIGMA70FCT"/>
</dbReference>
<dbReference type="NCBIfam" id="TIGR02937">
    <property type="entry name" value="sigma70-ECF"/>
    <property type="match status" value="1"/>
</dbReference>
<feature type="domain" description="RNA polymerase sigma-70" evidence="10">
    <location>
        <begin position="584"/>
        <end position="610"/>
    </location>
</feature>
<dbReference type="InterPro" id="IPR007631">
    <property type="entry name" value="RNA_pol_sigma_70_non-ess"/>
</dbReference>
<dbReference type="PROSITE" id="PS00715">
    <property type="entry name" value="SIGMA70_1"/>
    <property type="match status" value="1"/>
</dbReference>
<comment type="subcellular location">
    <subcellularLocation>
        <location evidence="6">Cytoplasm</location>
    </subcellularLocation>
</comment>
<comment type="function">
    <text evidence="6">Sigma factors are initiation factors that promote the attachment of RNA polymerase to specific initiation sites and are then released. This sigma factor is the primary sigma factor during exponential growth.</text>
</comment>
<dbReference type="HAMAP" id="MF_00963">
    <property type="entry name" value="Sigma70_RpoD_SigA"/>
    <property type="match status" value="1"/>
</dbReference>
<reference evidence="11 12" key="1">
    <citation type="journal article" date="2021" name="Microb. Ecol.">
        <title>Candidatus Mesenet longicola: Novel Endosymbionts of Brontispa longissima that Induce Cytoplasmic Incompatibility.</title>
        <authorList>
            <person name="Takano S."/>
            <person name="Gotoh Y."/>
            <person name="Hayashi T."/>
        </authorList>
    </citation>
    <scope>NUCLEOTIDE SEQUENCE [LARGE SCALE GENOMIC DNA]</scope>
    <source>
        <strain evidence="11">L5</strain>
    </source>
</reference>
<evidence type="ECO:0000313" key="11">
    <source>
        <dbReference type="EMBL" id="GHM59339.1"/>
    </source>
</evidence>
<dbReference type="Gene3D" id="1.10.220.120">
    <property type="entry name" value="Sigma-70 factor, region 1.1"/>
    <property type="match status" value="1"/>
</dbReference>
<dbReference type="Gene3D" id="1.10.10.10">
    <property type="entry name" value="Winged helix-like DNA-binding domain superfamily/Winged helix DNA-binding domain"/>
    <property type="match status" value="2"/>
</dbReference>
<evidence type="ECO:0000256" key="6">
    <source>
        <dbReference type="HAMAP-Rule" id="MF_00963"/>
    </source>
</evidence>
<keyword evidence="3 6" id="KW-0731">Sigma factor</keyword>
<dbReference type="GO" id="GO:0005737">
    <property type="term" value="C:cytoplasm"/>
    <property type="evidence" value="ECO:0007669"/>
    <property type="project" value="UniProtKB-SubCell"/>
</dbReference>
<feature type="compositionally biased region" description="Acidic residues" evidence="8">
    <location>
        <begin position="172"/>
        <end position="183"/>
    </location>
</feature>
<dbReference type="AlphaFoldDB" id="A0A8J3HUP0"/>
<dbReference type="Pfam" id="PF00140">
    <property type="entry name" value="Sigma70_r1_2"/>
    <property type="match status" value="1"/>
</dbReference>
<accession>A0A8J3HUP0</accession>
<dbReference type="InterPro" id="IPR014284">
    <property type="entry name" value="RNA_pol_sigma-70_dom"/>
</dbReference>
<evidence type="ECO:0000259" key="9">
    <source>
        <dbReference type="PROSITE" id="PS00715"/>
    </source>
</evidence>
<feature type="region of interest" description="Disordered" evidence="8">
    <location>
        <begin position="172"/>
        <end position="216"/>
    </location>
</feature>
<feature type="coiled-coil region" evidence="7">
    <location>
        <begin position="369"/>
        <end position="396"/>
    </location>
</feature>
<evidence type="ECO:0000256" key="7">
    <source>
        <dbReference type="SAM" id="Coils"/>
    </source>
</evidence>
<evidence type="ECO:0000256" key="1">
    <source>
        <dbReference type="ARBA" id="ARBA00022490"/>
    </source>
</evidence>
<organism evidence="11 12">
    <name type="scientific">Candidatus Mesenet longicola</name>
    <dbReference type="NCBI Taxonomy" id="1892558"/>
    <lineage>
        <taxon>Bacteria</taxon>
        <taxon>Pseudomonadati</taxon>
        <taxon>Pseudomonadota</taxon>
        <taxon>Alphaproteobacteria</taxon>
        <taxon>Rickettsiales</taxon>
        <taxon>Anaplasmataceae</taxon>
        <taxon>Candidatus Mesenet</taxon>
    </lineage>
</organism>
<sequence length="623" mass="71201">MESNGNMQENEQKIIKNLVTKGIKKGGYVTIDDINDIISDDDFSSDFVDEAVSLLQDSGINVLETNEENEFACTDKECEIEGEPADAPSVGQIADPVRIYLHKMSSVKLLSREEEIQTAEKIEREKINILGALTESSLTLKILTSWRDDLINNNILLREIIDLDANYNSENEDIDNSSTDDDSAYNKGHDKGKTVNDHESGLKDDHEDEDKVSSSSNVSILQMESDLLPKVINALDEIIGLGEQILQLKNKKKNLSSSDYRDKYEEIYNKIYAIVLQIKLSDNAVSIIKKQIYDLNKSVIAEEAKIISLAENYKINRKEFIEAHNNNMLLHQANTSREWKDLLRDKTSYIEEMLCRIQSLLGESNLHEFKELVSRIQKHEKILNETKQKMIKANLRLVVSIAKKYLNRGLPFSDLVQEGNMGLIKAVDKFDYKRGYKFSTYATWWVRQSITRAIPEQAKIIRVPVHMVESISKINRALRQMTHENGCEPTVEELSNKLMIPIEKVRKIMKIVKDPVSLESPIGDDDSSTFGDCIEDKRASRPEDSAILADLRDITTRVLATLTPKEERIVRMRFGLGKSGRDHTLEEVGKTFNVTRERIRQIEAKALRKLRHPSRARKLRGFY</sequence>
<dbReference type="InterPro" id="IPR007624">
    <property type="entry name" value="RNA_pol_sigma70_r3"/>
</dbReference>
<dbReference type="NCBIfam" id="NF004208">
    <property type="entry name" value="PRK05658.1"/>
    <property type="match status" value="1"/>
</dbReference>
<dbReference type="InterPro" id="IPR028630">
    <property type="entry name" value="Sigma70_RpoD"/>
</dbReference>
<dbReference type="InterPro" id="IPR013325">
    <property type="entry name" value="RNA_pol_sigma_r2"/>
</dbReference>
<protein>
    <recommendedName>
        <fullName evidence="6">RNA polymerase sigma factor RpoD</fullName>
    </recommendedName>
    <alternativeName>
        <fullName evidence="6">Sigma-70</fullName>
    </alternativeName>
</protein>
<dbReference type="InterPro" id="IPR050239">
    <property type="entry name" value="Sigma-70_RNA_pol_init_factors"/>
</dbReference>
<dbReference type="InterPro" id="IPR009042">
    <property type="entry name" value="RNA_pol_sigma70_r1_2"/>
</dbReference>
<dbReference type="Pfam" id="PF03979">
    <property type="entry name" value="Sigma70_r1_1"/>
    <property type="match status" value="1"/>
</dbReference>
<feature type="region of interest" description="Sigma-70 factor domain-2" evidence="6">
    <location>
        <begin position="390"/>
        <end position="460"/>
    </location>
</feature>
<feature type="compositionally biased region" description="Basic and acidic residues" evidence="8">
    <location>
        <begin position="187"/>
        <end position="212"/>
    </location>
</feature>
<dbReference type="InterPro" id="IPR036388">
    <property type="entry name" value="WH-like_DNA-bd_sf"/>
</dbReference>
<dbReference type="Pfam" id="PF04539">
    <property type="entry name" value="Sigma70_r3"/>
    <property type="match status" value="1"/>
</dbReference>
<evidence type="ECO:0000256" key="4">
    <source>
        <dbReference type="ARBA" id="ARBA00023125"/>
    </source>
</evidence>